<proteinExistence type="inferred from homology"/>
<dbReference type="PANTHER" id="PTHR14845">
    <property type="entry name" value="COILED-COIL DOMAIN-CONTAINING 166"/>
    <property type="match status" value="1"/>
</dbReference>
<dbReference type="InterPro" id="IPR032777">
    <property type="entry name" value="DUF4515"/>
</dbReference>
<feature type="region of interest" description="Disordered" evidence="11">
    <location>
        <begin position="1"/>
        <end position="24"/>
    </location>
</feature>
<keyword evidence="6" id="KW-0969">Cilium</keyword>
<keyword evidence="8" id="KW-0966">Cell projection</keyword>
<evidence type="ECO:0000256" key="10">
    <source>
        <dbReference type="SAM" id="Coils"/>
    </source>
</evidence>
<evidence type="ECO:0000313" key="13">
    <source>
        <dbReference type="EMBL" id="CAE1285526.1"/>
    </source>
</evidence>
<dbReference type="OrthoDB" id="441129at2759"/>
<feature type="coiled-coil region" evidence="10">
    <location>
        <begin position="305"/>
        <end position="339"/>
    </location>
</feature>
<keyword evidence="14" id="KW-1185">Reference proteome</keyword>
<evidence type="ECO:0000256" key="6">
    <source>
        <dbReference type="ARBA" id="ARBA00023069"/>
    </source>
</evidence>
<dbReference type="AlphaFoldDB" id="A0A812D537"/>
<accession>A0A812D537</accession>
<evidence type="ECO:0000256" key="7">
    <source>
        <dbReference type="ARBA" id="ARBA00023212"/>
    </source>
</evidence>
<sequence length="502" mass="59236">MPKKKGKGKKVKKEKASKVSDVTAPSASLWEARLEAAEKLKQEYKENAHKLLMENHALQSKMQQTEWETIDVINFMKKQNGDRESKMERLQNQVTELKVQQQEKIESLTFSFHQRINDLEDKLNAKTREADVYHNELKLVQEFRKKRCEMEKEIKELKEVLEKNIDAHQKELAQCEKKFLEEKYQVQQESSQKIADLAEKAHQEAILNMDDTTKLVYKENIRLTEALKYHMEETEYLKKSNEGFIKDKENMTGMLKDQKLLLHKKVVENKKVKSLNSKLVMKIDILEKSLHHMMKEFENQKEVCTKESNQEIEVCKSEIERLKQILELKAKEMNKVKRLARSILEQRTELETFFIEAINYVKHEIGKNRQNYIYEAKLAYQHKMLEAALGRTEYPKIRTFNQLIHSTNDVYNDFETAEIFDNLDKEIAISDLTWEQKERVLRYMFAKMNGYYNKTSAPKLAPQPNVNSKKILSLMDSKSKPAEPTFLTQTKFDHGTQLIFTV</sequence>
<gene>
    <name evidence="13" type="ORF">SPHA_45520</name>
</gene>
<feature type="compositionally biased region" description="Basic residues" evidence="11">
    <location>
        <begin position="1"/>
        <end position="15"/>
    </location>
</feature>
<reference evidence="13" key="1">
    <citation type="submission" date="2021-01" db="EMBL/GenBank/DDBJ databases">
        <authorList>
            <person name="Li R."/>
            <person name="Bekaert M."/>
        </authorList>
    </citation>
    <scope>NUCLEOTIDE SEQUENCE</scope>
    <source>
        <strain evidence="13">Farmed</strain>
    </source>
</reference>
<evidence type="ECO:0000256" key="3">
    <source>
        <dbReference type="ARBA" id="ARBA00015392"/>
    </source>
</evidence>
<comment type="caution">
    <text evidence="13">The sequence shown here is derived from an EMBL/GenBank/DDBJ whole genome shotgun (WGS) entry which is preliminary data.</text>
</comment>
<dbReference type="PANTHER" id="PTHR14845:SF5">
    <property type="entry name" value="BASAL BODY-ORIENTATION FACTOR 1"/>
    <property type="match status" value="1"/>
</dbReference>
<dbReference type="Pfam" id="PF14988">
    <property type="entry name" value="DUF4515"/>
    <property type="match status" value="1"/>
</dbReference>
<evidence type="ECO:0000256" key="8">
    <source>
        <dbReference type="ARBA" id="ARBA00023273"/>
    </source>
</evidence>
<keyword evidence="4" id="KW-0963">Cytoplasm</keyword>
<evidence type="ECO:0000259" key="12">
    <source>
        <dbReference type="Pfam" id="PF14988"/>
    </source>
</evidence>
<dbReference type="EMBL" id="CAHIKZ030002346">
    <property type="protein sequence ID" value="CAE1285526.1"/>
    <property type="molecule type" value="Genomic_DNA"/>
</dbReference>
<keyword evidence="7" id="KW-0206">Cytoskeleton</keyword>
<evidence type="ECO:0000256" key="1">
    <source>
        <dbReference type="ARBA" id="ARBA00004120"/>
    </source>
</evidence>
<name>A0A812D537_ACAPH</name>
<evidence type="ECO:0000256" key="11">
    <source>
        <dbReference type="SAM" id="MobiDB-lite"/>
    </source>
</evidence>
<evidence type="ECO:0000256" key="5">
    <source>
        <dbReference type="ARBA" id="ARBA00023054"/>
    </source>
</evidence>
<feature type="coiled-coil region" evidence="10">
    <location>
        <begin position="27"/>
        <end position="190"/>
    </location>
</feature>
<protein>
    <recommendedName>
        <fullName evidence="3">Basal body-orientation factor 1</fullName>
    </recommendedName>
    <alternativeName>
        <fullName evidence="9">Coiled-coil domain-containing protein 176</fullName>
    </alternativeName>
</protein>
<evidence type="ECO:0000256" key="9">
    <source>
        <dbReference type="ARBA" id="ARBA00031573"/>
    </source>
</evidence>
<feature type="domain" description="DUF4515" evidence="12">
    <location>
        <begin position="72"/>
        <end position="250"/>
    </location>
</feature>
<comment type="subcellular location">
    <subcellularLocation>
        <location evidence="1">Cytoplasm</location>
        <location evidence="1">Cytoskeleton</location>
        <location evidence="1">Cilium basal body</location>
    </subcellularLocation>
</comment>
<evidence type="ECO:0000256" key="2">
    <source>
        <dbReference type="ARBA" id="ARBA00007508"/>
    </source>
</evidence>
<evidence type="ECO:0000256" key="4">
    <source>
        <dbReference type="ARBA" id="ARBA00022490"/>
    </source>
</evidence>
<evidence type="ECO:0000313" key="14">
    <source>
        <dbReference type="Proteomes" id="UP000597762"/>
    </source>
</evidence>
<comment type="similarity">
    <text evidence="2">Belongs to the BBOF1 family.</text>
</comment>
<organism evidence="13 14">
    <name type="scientific">Acanthosepion pharaonis</name>
    <name type="common">Pharaoh cuttlefish</name>
    <name type="synonym">Sepia pharaonis</name>
    <dbReference type="NCBI Taxonomy" id="158019"/>
    <lineage>
        <taxon>Eukaryota</taxon>
        <taxon>Metazoa</taxon>
        <taxon>Spiralia</taxon>
        <taxon>Lophotrochozoa</taxon>
        <taxon>Mollusca</taxon>
        <taxon>Cephalopoda</taxon>
        <taxon>Coleoidea</taxon>
        <taxon>Decapodiformes</taxon>
        <taxon>Sepiida</taxon>
        <taxon>Sepiina</taxon>
        <taxon>Sepiidae</taxon>
        <taxon>Acanthosepion</taxon>
    </lineage>
</organism>
<dbReference type="Proteomes" id="UP000597762">
    <property type="component" value="Unassembled WGS sequence"/>
</dbReference>
<keyword evidence="5 10" id="KW-0175">Coiled coil</keyword>